<protein>
    <submittedName>
        <fullName evidence="2">Uncharacterized protein</fullName>
    </submittedName>
</protein>
<sequence length="148" mass="16980">MIPQPSSDIAGESQGHSRQGSVLFDDQSRIVESGTIYELQLVVRDMEDDTLSFEYTDHLHGTVDGGGPLVSCETIDSILYLKYDDKYLYATNEKEIGLKVDVPERHERLRFLMSDNNTFRISKWDQEVFATLEWIKCSYGAVWFEEGD</sequence>
<evidence type="ECO:0000256" key="1">
    <source>
        <dbReference type="SAM" id="MobiDB-lite"/>
    </source>
</evidence>
<reference evidence="2" key="1">
    <citation type="journal article" date="2020" name="Fungal Divers.">
        <title>Resolving the Mortierellaceae phylogeny through synthesis of multi-gene phylogenetics and phylogenomics.</title>
        <authorList>
            <person name="Vandepol N."/>
            <person name="Liber J."/>
            <person name="Desiro A."/>
            <person name="Na H."/>
            <person name="Kennedy M."/>
            <person name="Barry K."/>
            <person name="Grigoriev I.V."/>
            <person name="Miller A.N."/>
            <person name="O'Donnell K."/>
            <person name="Stajich J.E."/>
            <person name="Bonito G."/>
        </authorList>
    </citation>
    <scope>NUCLEOTIDE SEQUENCE</scope>
    <source>
        <strain evidence="2">NRRL 2769</strain>
    </source>
</reference>
<proteinExistence type="predicted"/>
<comment type="caution">
    <text evidence="2">The sequence shown here is derived from an EMBL/GenBank/DDBJ whole genome shotgun (WGS) entry which is preliminary data.</text>
</comment>
<keyword evidence="3" id="KW-1185">Reference proteome</keyword>
<feature type="region of interest" description="Disordered" evidence="1">
    <location>
        <begin position="1"/>
        <end position="21"/>
    </location>
</feature>
<feature type="non-terminal residue" evidence="2">
    <location>
        <position position="1"/>
    </location>
</feature>
<organism evidence="2 3">
    <name type="scientific">Entomortierella chlamydospora</name>
    <dbReference type="NCBI Taxonomy" id="101097"/>
    <lineage>
        <taxon>Eukaryota</taxon>
        <taxon>Fungi</taxon>
        <taxon>Fungi incertae sedis</taxon>
        <taxon>Mucoromycota</taxon>
        <taxon>Mortierellomycotina</taxon>
        <taxon>Mortierellomycetes</taxon>
        <taxon>Mortierellales</taxon>
        <taxon>Mortierellaceae</taxon>
        <taxon>Entomortierella</taxon>
    </lineage>
</organism>
<gene>
    <name evidence="2" type="ORF">BGZ80_011637</name>
</gene>
<name>A0A9P6SYW6_9FUNG</name>
<evidence type="ECO:0000313" key="2">
    <source>
        <dbReference type="EMBL" id="KAG0012595.1"/>
    </source>
</evidence>
<accession>A0A9P6SYW6</accession>
<dbReference type="EMBL" id="JAAAID010000961">
    <property type="protein sequence ID" value="KAG0012595.1"/>
    <property type="molecule type" value="Genomic_DNA"/>
</dbReference>
<dbReference type="Proteomes" id="UP000703661">
    <property type="component" value="Unassembled WGS sequence"/>
</dbReference>
<evidence type="ECO:0000313" key="3">
    <source>
        <dbReference type="Proteomes" id="UP000703661"/>
    </source>
</evidence>
<dbReference type="AlphaFoldDB" id="A0A9P6SYW6"/>